<name>A0A6J7HTF6_9ZZZZ</name>
<protein>
    <submittedName>
        <fullName evidence="1">Unannotated protein</fullName>
    </submittedName>
</protein>
<dbReference type="AlphaFoldDB" id="A0A6J7HTF6"/>
<organism evidence="1">
    <name type="scientific">freshwater metagenome</name>
    <dbReference type="NCBI Taxonomy" id="449393"/>
    <lineage>
        <taxon>unclassified sequences</taxon>
        <taxon>metagenomes</taxon>
        <taxon>ecological metagenomes</taxon>
    </lineage>
</organism>
<gene>
    <name evidence="1" type="ORF">UFOPK3472_03479</name>
</gene>
<reference evidence="1" key="1">
    <citation type="submission" date="2020-05" db="EMBL/GenBank/DDBJ databases">
        <authorList>
            <person name="Chiriac C."/>
            <person name="Salcher M."/>
            <person name="Ghai R."/>
            <person name="Kavagutti S V."/>
        </authorList>
    </citation>
    <scope>NUCLEOTIDE SEQUENCE</scope>
</reference>
<evidence type="ECO:0000313" key="1">
    <source>
        <dbReference type="EMBL" id="CAB4919109.1"/>
    </source>
</evidence>
<dbReference type="AntiFam" id="ANF00178">
    <property type="entry name" value="Shadow ORF (opposite dhbF)"/>
</dbReference>
<sequence>MAEGDGEVDAGIGDQRRIDLAELDSESAHLDLKVGASDELQLQIARPPHHVSGAVHPAAVDSVRIGDEPLGGQTRLAEVPTRKRATRQVEVTCDSGRYRLETRVENQCGHAVDRPADGDGLVRRQLCEAGDDRRLRRTVSVEVLATRCPPREQFGGGHVSTDREHLERIDPVRIHRAQNCRGDDGMGDLLGLQQIGQLGAAQNGGRHDDQRRPYGERSHPFQHRGVEIGRTYVQETSGCRQVIQVGCGVENSAQTGMRDDDALRLTGGAGGVDDVSRVLDCDRTQSIRVRHGVRGPRPHVGNHPVVVEVEPEQIRMPGGHGGRVLRRGQTEDSIRVRDHVTDPVRWIGRVDGQVCRSRFGHRPHREHHLVRTSEPERHN</sequence>
<accession>A0A6J7HTF6</accession>
<proteinExistence type="predicted"/>
<dbReference type="EMBL" id="CAFBLX010000346">
    <property type="protein sequence ID" value="CAB4919109.1"/>
    <property type="molecule type" value="Genomic_DNA"/>
</dbReference>